<evidence type="ECO:0000313" key="2">
    <source>
        <dbReference type="Proteomes" id="UP000008744"/>
    </source>
</evidence>
<dbReference type="HOGENOM" id="CLU_1847217_0_0_1"/>
<evidence type="ECO:0000313" key="1">
    <source>
        <dbReference type="EMBL" id="EDW26931.1"/>
    </source>
</evidence>
<dbReference type="Proteomes" id="UP000008744">
    <property type="component" value="Unassembled WGS sequence"/>
</dbReference>
<gene>
    <name evidence="1" type="primary">Dper\GL20964</name>
    <name evidence="1" type="ORF">Dper_GL20964</name>
</gene>
<accession>B4HCH8</accession>
<sequence>MPDLLKRIAALEKELERARAQNNVSAPIDTVTPSQLTPFWSGPLLSLIRSQLSGIREVPNISEHNLAKIIPFAARSTLTWCVLLWTSKGKNQGVDCYMQASTKTEASDKTAVSEVVQTVEGNVQLKAAETSTELRHQRG</sequence>
<reference evidence="1 2" key="1">
    <citation type="journal article" date="2007" name="Nature">
        <title>Evolution of genes and genomes on the Drosophila phylogeny.</title>
        <authorList>
            <consortium name="Drosophila 12 Genomes Consortium"/>
            <person name="Clark A.G."/>
            <person name="Eisen M.B."/>
            <person name="Smith D.R."/>
            <person name="Bergman C.M."/>
            <person name="Oliver B."/>
            <person name="Markow T.A."/>
            <person name="Kaufman T.C."/>
            <person name="Kellis M."/>
            <person name="Gelbart W."/>
            <person name="Iyer V.N."/>
            <person name="Pollard D.A."/>
            <person name="Sackton T.B."/>
            <person name="Larracuente A.M."/>
            <person name="Singh N.D."/>
            <person name="Abad J.P."/>
            <person name="Abt D.N."/>
            <person name="Adryan B."/>
            <person name="Aguade M."/>
            <person name="Akashi H."/>
            <person name="Anderson W.W."/>
            <person name="Aquadro C.F."/>
            <person name="Ardell D.H."/>
            <person name="Arguello R."/>
            <person name="Artieri C.G."/>
            <person name="Barbash D.A."/>
            <person name="Barker D."/>
            <person name="Barsanti P."/>
            <person name="Batterham P."/>
            <person name="Batzoglou S."/>
            <person name="Begun D."/>
            <person name="Bhutkar A."/>
            <person name="Blanco E."/>
            <person name="Bosak S.A."/>
            <person name="Bradley R.K."/>
            <person name="Brand A.D."/>
            <person name="Brent M.R."/>
            <person name="Brooks A.N."/>
            <person name="Brown R.H."/>
            <person name="Butlin R.K."/>
            <person name="Caggese C."/>
            <person name="Calvi B.R."/>
            <person name="Bernardo de Carvalho A."/>
            <person name="Caspi A."/>
            <person name="Castrezana S."/>
            <person name="Celniker S.E."/>
            <person name="Chang J.L."/>
            <person name="Chapple C."/>
            <person name="Chatterji S."/>
            <person name="Chinwalla A."/>
            <person name="Civetta A."/>
            <person name="Clifton S.W."/>
            <person name="Comeron J.M."/>
            <person name="Costello J.C."/>
            <person name="Coyne J.A."/>
            <person name="Daub J."/>
            <person name="David R.G."/>
            <person name="Delcher A.L."/>
            <person name="Delehaunty K."/>
            <person name="Do C.B."/>
            <person name="Ebling H."/>
            <person name="Edwards K."/>
            <person name="Eickbush T."/>
            <person name="Evans J.D."/>
            <person name="Filipski A."/>
            <person name="Findeiss S."/>
            <person name="Freyhult E."/>
            <person name="Fulton L."/>
            <person name="Fulton R."/>
            <person name="Garcia A.C."/>
            <person name="Gardiner A."/>
            <person name="Garfield D.A."/>
            <person name="Garvin B.E."/>
            <person name="Gibson G."/>
            <person name="Gilbert D."/>
            <person name="Gnerre S."/>
            <person name="Godfrey J."/>
            <person name="Good R."/>
            <person name="Gotea V."/>
            <person name="Gravely B."/>
            <person name="Greenberg A.J."/>
            <person name="Griffiths-Jones S."/>
            <person name="Gross S."/>
            <person name="Guigo R."/>
            <person name="Gustafson E.A."/>
            <person name="Haerty W."/>
            <person name="Hahn M.W."/>
            <person name="Halligan D.L."/>
            <person name="Halpern A.L."/>
            <person name="Halter G.M."/>
            <person name="Han M.V."/>
            <person name="Heger A."/>
            <person name="Hillier L."/>
            <person name="Hinrichs A.S."/>
            <person name="Holmes I."/>
            <person name="Hoskins R.A."/>
            <person name="Hubisz M.J."/>
            <person name="Hultmark D."/>
            <person name="Huntley M.A."/>
            <person name="Jaffe D.B."/>
            <person name="Jagadeeshan S."/>
            <person name="Jeck W.R."/>
            <person name="Johnson J."/>
            <person name="Jones C.D."/>
            <person name="Jordan W.C."/>
            <person name="Karpen G.H."/>
            <person name="Kataoka E."/>
            <person name="Keightley P.D."/>
            <person name="Kheradpour P."/>
            <person name="Kirkness E.F."/>
            <person name="Koerich L.B."/>
            <person name="Kristiansen K."/>
            <person name="Kudrna D."/>
            <person name="Kulathinal R.J."/>
            <person name="Kumar S."/>
            <person name="Kwok R."/>
            <person name="Lander E."/>
            <person name="Langley C.H."/>
            <person name="Lapoint R."/>
            <person name="Lazzaro B.P."/>
            <person name="Lee S.J."/>
            <person name="Levesque L."/>
            <person name="Li R."/>
            <person name="Lin C.F."/>
            <person name="Lin M.F."/>
            <person name="Lindblad-Toh K."/>
            <person name="Llopart A."/>
            <person name="Long M."/>
            <person name="Low L."/>
            <person name="Lozovsky E."/>
            <person name="Lu J."/>
            <person name="Luo M."/>
            <person name="Machado C.A."/>
            <person name="Makalowski W."/>
            <person name="Marzo M."/>
            <person name="Matsuda M."/>
            <person name="Matzkin L."/>
            <person name="McAllister B."/>
            <person name="McBride C.S."/>
            <person name="McKernan B."/>
            <person name="McKernan K."/>
            <person name="Mendez-Lago M."/>
            <person name="Minx P."/>
            <person name="Mollenhauer M.U."/>
            <person name="Montooth K."/>
            <person name="Mount S.M."/>
            <person name="Mu X."/>
            <person name="Myers E."/>
            <person name="Negre B."/>
            <person name="Newfeld S."/>
            <person name="Nielsen R."/>
            <person name="Noor M.A."/>
            <person name="O'Grady P."/>
            <person name="Pachter L."/>
            <person name="Papaceit M."/>
            <person name="Parisi M.J."/>
            <person name="Parisi M."/>
            <person name="Parts L."/>
            <person name="Pedersen J.S."/>
            <person name="Pesole G."/>
            <person name="Phillippy A.M."/>
            <person name="Ponting C.P."/>
            <person name="Pop M."/>
            <person name="Porcelli D."/>
            <person name="Powell J.R."/>
            <person name="Prohaska S."/>
            <person name="Pruitt K."/>
            <person name="Puig M."/>
            <person name="Quesneville H."/>
            <person name="Ram K.R."/>
            <person name="Rand D."/>
            <person name="Rasmussen M.D."/>
            <person name="Reed L.K."/>
            <person name="Reenan R."/>
            <person name="Reily A."/>
            <person name="Remington K.A."/>
            <person name="Rieger T.T."/>
            <person name="Ritchie M.G."/>
            <person name="Robin C."/>
            <person name="Rogers Y.H."/>
            <person name="Rohde C."/>
            <person name="Rozas J."/>
            <person name="Rubenfield M.J."/>
            <person name="Ruiz A."/>
            <person name="Russo S."/>
            <person name="Salzberg S.L."/>
            <person name="Sanchez-Gracia A."/>
            <person name="Saranga D.J."/>
            <person name="Sato H."/>
            <person name="Schaeffer S.W."/>
            <person name="Schatz M.C."/>
            <person name="Schlenke T."/>
            <person name="Schwartz R."/>
            <person name="Segarra C."/>
            <person name="Singh R.S."/>
            <person name="Sirot L."/>
            <person name="Sirota M."/>
            <person name="Sisneros N.B."/>
            <person name="Smith C.D."/>
            <person name="Smith T.F."/>
            <person name="Spieth J."/>
            <person name="Stage D.E."/>
            <person name="Stark A."/>
            <person name="Stephan W."/>
            <person name="Strausberg R.L."/>
            <person name="Strempel S."/>
            <person name="Sturgill D."/>
            <person name="Sutton G."/>
            <person name="Sutton G.G."/>
            <person name="Tao W."/>
            <person name="Teichmann S."/>
            <person name="Tobari Y.N."/>
            <person name="Tomimura Y."/>
            <person name="Tsolas J.M."/>
            <person name="Valente V.L."/>
            <person name="Venter E."/>
            <person name="Venter J.C."/>
            <person name="Vicario S."/>
            <person name="Vieira F.G."/>
            <person name="Vilella A.J."/>
            <person name="Villasante A."/>
            <person name="Walenz B."/>
            <person name="Wang J."/>
            <person name="Wasserman M."/>
            <person name="Watts T."/>
            <person name="Wilson D."/>
            <person name="Wilson R.K."/>
            <person name="Wing R.A."/>
            <person name="Wolfner M.F."/>
            <person name="Wong A."/>
            <person name="Wong G.K."/>
            <person name="Wu C.I."/>
            <person name="Wu G."/>
            <person name="Yamamoto D."/>
            <person name="Yang H.P."/>
            <person name="Yang S.P."/>
            <person name="Yorke J.A."/>
            <person name="Yoshida K."/>
            <person name="Zdobnov E."/>
            <person name="Zhang P."/>
            <person name="Zhang Y."/>
            <person name="Zimin A.V."/>
            <person name="Baldwin J."/>
            <person name="Abdouelleil A."/>
            <person name="Abdulkadir J."/>
            <person name="Abebe A."/>
            <person name="Abera B."/>
            <person name="Abreu J."/>
            <person name="Acer S.C."/>
            <person name="Aftuck L."/>
            <person name="Alexander A."/>
            <person name="An P."/>
            <person name="Anderson E."/>
            <person name="Anderson S."/>
            <person name="Arachi H."/>
            <person name="Azer M."/>
            <person name="Bachantsang P."/>
            <person name="Barry A."/>
            <person name="Bayul T."/>
            <person name="Berlin A."/>
            <person name="Bessette D."/>
            <person name="Bloom T."/>
            <person name="Blye J."/>
            <person name="Boguslavskiy L."/>
            <person name="Bonnet C."/>
            <person name="Boukhgalter B."/>
            <person name="Bourzgui I."/>
            <person name="Brown A."/>
            <person name="Cahill P."/>
            <person name="Channer S."/>
            <person name="Cheshatsang Y."/>
            <person name="Chuda L."/>
            <person name="Citroen M."/>
            <person name="Collymore A."/>
            <person name="Cooke P."/>
            <person name="Costello M."/>
            <person name="D'Aco K."/>
            <person name="Daza R."/>
            <person name="De Haan G."/>
            <person name="DeGray S."/>
            <person name="DeMaso C."/>
            <person name="Dhargay N."/>
            <person name="Dooley K."/>
            <person name="Dooley E."/>
            <person name="Doricent M."/>
            <person name="Dorje P."/>
            <person name="Dorjee K."/>
            <person name="Dupes A."/>
            <person name="Elong R."/>
            <person name="Falk J."/>
            <person name="Farina A."/>
            <person name="Faro S."/>
            <person name="Ferguson D."/>
            <person name="Fisher S."/>
            <person name="Foley C.D."/>
            <person name="Franke A."/>
            <person name="Friedrich D."/>
            <person name="Gadbois L."/>
            <person name="Gearin G."/>
            <person name="Gearin C.R."/>
            <person name="Giannoukos G."/>
            <person name="Goode T."/>
            <person name="Graham J."/>
            <person name="Grandbois E."/>
            <person name="Grewal S."/>
            <person name="Gyaltsen K."/>
            <person name="Hafez N."/>
            <person name="Hagos B."/>
            <person name="Hall J."/>
            <person name="Henson C."/>
            <person name="Hollinger A."/>
            <person name="Honan T."/>
            <person name="Huard M.D."/>
            <person name="Hughes L."/>
            <person name="Hurhula B."/>
            <person name="Husby M.E."/>
            <person name="Kamat A."/>
            <person name="Kanga B."/>
            <person name="Kashin S."/>
            <person name="Khazanovich D."/>
            <person name="Kisner P."/>
            <person name="Lance K."/>
            <person name="Lara M."/>
            <person name="Lee W."/>
            <person name="Lennon N."/>
            <person name="Letendre F."/>
            <person name="LeVine R."/>
            <person name="Lipovsky A."/>
            <person name="Liu X."/>
            <person name="Liu J."/>
            <person name="Liu S."/>
            <person name="Lokyitsang T."/>
            <person name="Lokyitsang Y."/>
            <person name="Lubonja R."/>
            <person name="Lui A."/>
            <person name="MacDonald P."/>
            <person name="Magnisalis V."/>
            <person name="Maru K."/>
            <person name="Matthews C."/>
            <person name="McCusker W."/>
            <person name="McDonough S."/>
            <person name="Mehta T."/>
            <person name="Meldrim J."/>
            <person name="Meneus L."/>
            <person name="Mihai O."/>
            <person name="Mihalev A."/>
            <person name="Mihova T."/>
            <person name="Mittelman R."/>
            <person name="Mlenga V."/>
            <person name="Montmayeur A."/>
            <person name="Mulrain L."/>
            <person name="Navidi A."/>
            <person name="Naylor J."/>
            <person name="Negash T."/>
            <person name="Nguyen T."/>
            <person name="Nguyen N."/>
            <person name="Nicol R."/>
            <person name="Norbu C."/>
            <person name="Norbu N."/>
            <person name="Novod N."/>
            <person name="O'Neill B."/>
            <person name="Osman S."/>
            <person name="Markiewicz E."/>
            <person name="Oyono O.L."/>
            <person name="Patti C."/>
            <person name="Phunkhang P."/>
            <person name="Pierre F."/>
            <person name="Priest M."/>
            <person name="Raghuraman S."/>
            <person name="Rege F."/>
            <person name="Reyes R."/>
            <person name="Rise C."/>
            <person name="Rogov P."/>
            <person name="Ross K."/>
            <person name="Ryan E."/>
            <person name="Settipalli S."/>
            <person name="Shea T."/>
            <person name="Sherpa N."/>
            <person name="Shi L."/>
            <person name="Shih D."/>
            <person name="Sparrow T."/>
            <person name="Spaulding J."/>
            <person name="Stalker J."/>
            <person name="Stange-Thomann N."/>
            <person name="Stavropoulos S."/>
            <person name="Stone C."/>
            <person name="Strader C."/>
            <person name="Tesfaye S."/>
            <person name="Thomson T."/>
            <person name="Thoulutsang Y."/>
            <person name="Thoulutsang D."/>
            <person name="Topham K."/>
            <person name="Topping I."/>
            <person name="Tsamla T."/>
            <person name="Vassiliev H."/>
            <person name="Vo A."/>
            <person name="Wangchuk T."/>
            <person name="Wangdi T."/>
            <person name="Weiand M."/>
            <person name="Wilkinson J."/>
            <person name="Wilson A."/>
            <person name="Yadav S."/>
            <person name="Young G."/>
            <person name="Yu Q."/>
            <person name="Zembek L."/>
            <person name="Zhong D."/>
            <person name="Zimmer A."/>
            <person name="Zwirko Z."/>
            <person name="Jaffe D.B."/>
            <person name="Alvarez P."/>
            <person name="Brockman W."/>
            <person name="Butler J."/>
            <person name="Chin C."/>
            <person name="Gnerre S."/>
            <person name="Grabherr M."/>
            <person name="Kleber M."/>
            <person name="Mauceli E."/>
            <person name="MacCallum I."/>
        </authorList>
    </citation>
    <scope>NUCLEOTIDE SEQUENCE [LARGE SCALE GENOMIC DNA]</scope>
    <source>
        <strain evidence="2">MSH-3 / Tucson 14011-0111.49</strain>
    </source>
</reference>
<name>B4HCH8_DROPE</name>
<organism evidence="2">
    <name type="scientific">Drosophila persimilis</name>
    <name type="common">Fruit fly</name>
    <dbReference type="NCBI Taxonomy" id="7234"/>
    <lineage>
        <taxon>Eukaryota</taxon>
        <taxon>Metazoa</taxon>
        <taxon>Ecdysozoa</taxon>
        <taxon>Arthropoda</taxon>
        <taxon>Hexapoda</taxon>
        <taxon>Insecta</taxon>
        <taxon>Pterygota</taxon>
        <taxon>Neoptera</taxon>
        <taxon>Endopterygota</taxon>
        <taxon>Diptera</taxon>
        <taxon>Brachycera</taxon>
        <taxon>Muscomorpha</taxon>
        <taxon>Ephydroidea</taxon>
        <taxon>Drosophilidae</taxon>
        <taxon>Drosophila</taxon>
        <taxon>Sophophora</taxon>
    </lineage>
</organism>
<dbReference type="PhylomeDB" id="B4HCH8"/>
<protein>
    <submittedName>
        <fullName evidence="1">GL20964</fullName>
    </submittedName>
</protein>
<keyword evidence="2" id="KW-1185">Reference proteome</keyword>
<proteinExistence type="predicted"/>
<dbReference type="SMR" id="B4HCH8"/>
<dbReference type="EMBL" id="CH479332">
    <property type="protein sequence ID" value="EDW26931.1"/>
    <property type="molecule type" value="Genomic_DNA"/>
</dbReference>
<dbReference type="AlphaFoldDB" id="B4HCH8"/>